<evidence type="ECO:0000313" key="2">
    <source>
        <dbReference type="EMBL" id="KFM67878.1"/>
    </source>
</evidence>
<reference evidence="2 3" key="1">
    <citation type="submission" date="2013-11" db="EMBL/GenBank/DDBJ databases">
        <title>Genome sequencing of Stegodyphus mimosarum.</title>
        <authorList>
            <person name="Bechsgaard J."/>
        </authorList>
    </citation>
    <scope>NUCLEOTIDE SEQUENCE [LARGE SCALE GENOMIC DNA]</scope>
</reference>
<keyword evidence="3" id="KW-1185">Reference proteome</keyword>
<protein>
    <submittedName>
        <fullName evidence="2">Uncharacterized protein</fullName>
    </submittedName>
</protein>
<feature type="non-terminal residue" evidence="2">
    <location>
        <position position="52"/>
    </location>
</feature>
<feature type="region of interest" description="Disordered" evidence="1">
    <location>
        <begin position="1"/>
        <end position="25"/>
    </location>
</feature>
<accession>A0A087TRY9</accession>
<name>A0A087TRY9_STEMI</name>
<dbReference type="Proteomes" id="UP000054359">
    <property type="component" value="Unassembled WGS sequence"/>
</dbReference>
<feature type="non-terminal residue" evidence="2">
    <location>
        <position position="1"/>
    </location>
</feature>
<evidence type="ECO:0000313" key="3">
    <source>
        <dbReference type="Proteomes" id="UP000054359"/>
    </source>
</evidence>
<sequence>NSLDHSSQEGHRRNEGERTKDPDFERSNISAVDRAAVILNFSCFFAHSIFIL</sequence>
<gene>
    <name evidence="2" type="ORF">X975_12629</name>
</gene>
<organism evidence="2 3">
    <name type="scientific">Stegodyphus mimosarum</name>
    <name type="common">African social velvet spider</name>
    <dbReference type="NCBI Taxonomy" id="407821"/>
    <lineage>
        <taxon>Eukaryota</taxon>
        <taxon>Metazoa</taxon>
        <taxon>Ecdysozoa</taxon>
        <taxon>Arthropoda</taxon>
        <taxon>Chelicerata</taxon>
        <taxon>Arachnida</taxon>
        <taxon>Araneae</taxon>
        <taxon>Araneomorphae</taxon>
        <taxon>Entelegynae</taxon>
        <taxon>Eresoidea</taxon>
        <taxon>Eresidae</taxon>
        <taxon>Stegodyphus</taxon>
    </lineage>
</organism>
<dbReference type="AlphaFoldDB" id="A0A087TRY9"/>
<dbReference type="EMBL" id="KK116483">
    <property type="protein sequence ID" value="KFM67878.1"/>
    <property type="molecule type" value="Genomic_DNA"/>
</dbReference>
<proteinExistence type="predicted"/>
<evidence type="ECO:0000256" key="1">
    <source>
        <dbReference type="SAM" id="MobiDB-lite"/>
    </source>
</evidence>